<dbReference type="AlphaFoldDB" id="A0A4R1B049"/>
<sequence length="72" mass="8432">MDEKKKSKLITWILIVMIVSLVASFVLFFMGQYMLAFAVGGIFMILATFLGQWSSNKSRDYIHRNMHNNNKW</sequence>
<comment type="caution">
    <text evidence="2">The sequence shown here is derived from an EMBL/GenBank/DDBJ whole genome shotgun (WGS) entry which is preliminary data.</text>
</comment>
<gene>
    <name evidence="2" type="ORF">E0Y62_14745</name>
</gene>
<keyword evidence="1" id="KW-1133">Transmembrane helix</keyword>
<feature type="transmembrane region" description="Helical" evidence="1">
    <location>
        <begin position="9"/>
        <end position="29"/>
    </location>
</feature>
<reference evidence="2 3" key="1">
    <citation type="submission" date="2019-03" db="EMBL/GenBank/DDBJ databases">
        <authorList>
            <person name="Jensen L."/>
            <person name="Storgaard J."/>
            <person name="Sulaj E."/>
            <person name="Schramm A."/>
            <person name="Marshall I.P.G."/>
        </authorList>
    </citation>
    <scope>NUCLEOTIDE SEQUENCE [LARGE SCALE GENOMIC DNA]</scope>
    <source>
        <strain evidence="2 3">2017H2G3</strain>
    </source>
</reference>
<keyword evidence="3" id="KW-1185">Reference proteome</keyword>
<feature type="transmembrane region" description="Helical" evidence="1">
    <location>
        <begin position="35"/>
        <end position="54"/>
    </location>
</feature>
<accession>A0A4R1B049</accession>
<dbReference type="EMBL" id="SJTH01000018">
    <property type="protein sequence ID" value="TCJ03352.1"/>
    <property type="molecule type" value="Genomic_DNA"/>
</dbReference>
<keyword evidence="1" id="KW-0472">Membrane</keyword>
<evidence type="ECO:0000256" key="1">
    <source>
        <dbReference type="SAM" id="Phobius"/>
    </source>
</evidence>
<dbReference type="Proteomes" id="UP000293846">
    <property type="component" value="Unassembled WGS sequence"/>
</dbReference>
<dbReference type="OrthoDB" id="2697454at2"/>
<proteinExistence type="predicted"/>
<name>A0A4R1B049_9BACI</name>
<evidence type="ECO:0000313" key="3">
    <source>
        <dbReference type="Proteomes" id="UP000293846"/>
    </source>
</evidence>
<protein>
    <submittedName>
        <fullName evidence="2">Uncharacterized protein</fullName>
    </submittedName>
</protein>
<evidence type="ECO:0000313" key="2">
    <source>
        <dbReference type="EMBL" id="TCJ03352.1"/>
    </source>
</evidence>
<dbReference type="RefSeq" id="WP_057762187.1">
    <property type="nucleotide sequence ID" value="NZ_CP183326.1"/>
</dbReference>
<organism evidence="2 3">
    <name type="scientific">Cytobacillus praedii</name>
    <dbReference type="NCBI Taxonomy" id="1742358"/>
    <lineage>
        <taxon>Bacteria</taxon>
        <taxon>Bacillati</taxon>
        <taxon>Bacillota</taxon>
        <taxon>Bacilli</taxon>
        <taxon>Bacillales</taxon>
        <taxon>Bacillaceae</taxon>
        <taxon>Cytobacillus</taxon>
    </lineage>
</organism>
<keyword evidence="1" id="KW-0812">Transmembrane</keyword>